<feature type="compositionally biased region" description="Pro residues" evidence="1">
    <location>
        <begin position="128"/>
        <end position="137"/>
    </location>
</feature>
<dbReference type="InterPro" id="IPR058706">
    <property type="entry name" value="zf-C2H2_AHC1-like"/>
</dbReference>
<gene>
    <name evidence="3" type="ORF">PHLCEN_2v13609</name>
</gene>
<protein>
    <recommendedName>
        <fullName evidence="2">AHC1-like C2H2 zinc-finger domain-containing protein</fullName>
    </recommendedName>
</protein>
<name>A0A2R6NDZ7_9APHY</name>
<dbReference type="Proteomes" id="UP000186601">
    <property type="component" value="Unassembled WGS sequence"/>
</dbReference>
<proteinExistence type="predicted"/>
<organism evidence="3 4">
    <name type="scientific">Hermanssonia centrifuga</name>
    <dbReference type="NCBI Taxonomy" id="98765"/>
    <lineage>
        <taxon>Eukaryota</taxon>
        <taxon>Fungi</taxon>
        <taxon>Dikarya</taxon>
        <taxon>Basidiomycota</taxon>
        <taxon>Agaricomycotina</taxon>
        <taxon>Agaricomycetes</taxon>
        <taxon>Polyporales</taxon>
        <taxon>Meruliaceae</taxon>
        <taxon>Hermanssonia</taxon>
    </lineage>
</organism>
<evidence type="ECO:0000256" key="1">
    <source>
        <dbReference type="SAM" id="MobiDB-lite"/>
    </source>
</evidence>
<dbReference type="Pfam" id="PF25909">
    <property type="entry name" value="zf-C2H2_AHC1"/>
    <property type="match status" value="1"/>
</dbReference>
<evidence type="ECO:0000259" key="2">
    <source>
        <dbReference type="Pfam" id="PF25909"/>
    </source>
</evidence>
<evidence type="ECO:0000313" key="4">
    <source>
        <dbReference type="Proteomes" id="UP000186601"/>
    </source>
</evidence>
<reference evidence="3 4" key="1">
    <citation type="submission" date="2018-02" db="EMBL/GenBank/DDBJ databases">
        <title>Genome sequence of the basidiomycete white-rot fungus Phlebia centrifuga.</title>
        <authorList>
            <person name="Granchi Z."/>
            <person name="Peng M."/>
            <person name="de Vries R.P."/>
            <person name="Hilden K."/>
            <person name="Makela M.R."/>
            <person name="Grigoriev I."/>
            <person name="Riley R."/>
        </authorList>
    </citation>
    <scope>NUCLEOTIDE SEQUENCE [LARGE SCALE GENOMIC DNA]</scope>
    <source>
        <strain evidence="3 4">FBCC195</strain>
    </source>
</reference>
<comment type="caution">
    <text evidence="3">The sequence shown here is derived from an EMBL/GenBank/DDBJ whole genome shotgun (WGS) entry which is preliminary data.</text>
</comment>
<dbReference type="STRING" id="98765.A0A2R6NDZ7"/>
<feature type="region of interest" description="Disordered" evidence="1">
    <location>
        <begin position="1"/>
        <end position="35"/>
    </location>
</feature>
<sequence length="424" mass="46718">MPSFRRDRRPSFTSSEDESPPSSKRQRTTAQRAPSPCQQLLLEEIDLEIGLQNRLRATVESRITWALLLQEALEKDVNAPLSKISGFQDAALDALQAIEAPCEVLFTREVRPPEAPSHIPTATATPIPQTPPDPPQPTSIYSTRTRGLPRASRPPPRKLLYLRNVTKYPPEIAKLACPDCSRTDFSSLQGLLNHCRLSHKREFGSHDDCVQSSAVLIEGAESQAWVVANGTEVGGISLPGLRRLFEIAVGGGRDILPISMPTQVAKLEHLEEPLQHNGMDHSRSIEDAEQEIAPSIPAHLTRTLGHHMDSPALAPYLGRAPQKRCINAYIQDENLDILSLVETAHPKRSWRMPYTHRNKARASLDEVVDLPETSNEPQDTAGSQIASAEPPTSSAAGMHGLGSRFHILARVSVRDLSLWMPPSK</sequence>
<keyword evidence="4" id="KW-1185">Reference proteome</keyword>
<accession>A0A2R6NDZ7</accession>
<dbReference type="AlphaFoldDB" id="A0A2R6NDZ7"/>
<dbReference type="OrthoDB" id="1741717at2759"/>
<evidence type="ECO:0000313" key="3">
    <source>
        <dbReference type="EMBL" id="PSR70458.1"/>
    </source>
</evidence>
<dbReference type="EMBL" id="MLYV02001350">
    <property type="protein sequence ID" value="PSR70458.1"/>
    <property type="molecule type" value="Genomic_DNA"/>
</dbReference>
<feature type="region of interest" description="Disordered" evidence="1">
    <location>
        <begin position="369"/>
        <end position="398"/>
    </location>
</feature>
<feature type="compositionally biased region" description="Polar residues" evidence="1">
    <location>
        <begin position="372"/>
        <end position="395"/>
    </location>
</feature>
<feature type="compositionally biased region" description="Polar residues" evidence="1">
    <location>
        <begin position="20"/>
        <end position="32"/>
    </location>
</feature>
<feature type="domain" description="AHC1-like C2H2 zinc-finger" evidence="2">
    <location>
        <begin position="175"/>
        <end position="223"/>
    </location>
</feature>
<feature type="region of interest" description="Disordered" evidence="1">
    <location>
        <begin position="113"/>
        <end position="153"/>
    </location>
</feature>